<organism evidence="1 2">
    <name type="scientific">Violaceomyces palustris</name>
    <dbReference type="NCBI Taxonomy" id="1673888"/>
    <lineage>
        <taxon>Eukaryota</taxon>
        <taxon>Fungi</taxon>
        <taxon>Dikarya</taxon>
        <taxon>Basidiomycota</taxon>
        <taxon>Ustilaginomycotina</taxon>
        <taxon>Ustilaginomycetes</taxon>
        <taxon>Violaceomycetales</taxon>
        <taxon>Violaceomycetaceae</taxon>
        <taxon>Violaceomyces</taxon>
    </lineage>
</organism>
<gene>
    <name evidence="1" type="ORF">IE53DRAFT_380015</name>
</gene>
<dbReference type="EMBL" id="KZ819967">
    <property type="protein sequence ID" value="PWN50120.1"/>
    <property type="molecule type" value="Genomic_DNA"/>
</dbReference>
<sequence>MLPHQAPVSSHRDALYLVTESMDLLDQTYRLWTTRAPGYSKGPSFRLDLDSATPPSTNSLRLSAETISRILCPISGPRWKEMREAALKDHPPLKGLKSDRGSAEAELNALEKFAQRIGSWDESLPSSNAPHLISNWEEVIYLAHVSGPLEGLYHQQLLTSPEGTLPRGPATNRKVIGAQSRNKRAFRVDIVSKGGKKWTKMYNVRPDRLRSEFREAESYMVDHSSDEDELSNKNDPVTSHPSHRHGSSRLDLASDTCSLMETARDLIAAARSAERELALMRQKVGLPGDEKIELELVVTRCRLPGDGRPVLTREQMSDTSFLELDEQTRMDERVKAIVREIERLGIVVVAGYRTLPDIVTGGRIKPSLSLVALESGPPSLPTIPPPPQESSWKATSRLNLDASCLVALISETSHSDFGLVSFDDEALENCFRTMSLKEEARRLRDQERSVDQEPDINDVKISIPDPRQKTATQSGSGERRALVDQLRREFRHEAFIKSFFELAVGACSEFGETPEPIQLYVQKSTLERFERLVSLIAGPNEKRRASALLGKGGVPPEDFWVSSRWCKKGSEIDLLRQAVSLPVKLLPDLGPGIPQGMAELYPDITSRHFASQAIETLESCLRSVWGPDWDEFEEKLPDKWSKKSQKLLRAPKLADQSYSTLLSTLAGLKVGMTTVTCNSESITWLLKTMKQYPPSPMVQSLQDELDAKMSQDPIDFGQTFRASFWLFHPRSLSEQMRTTTAAPPWQSVLKDCDADNEACTIGLPILGRDAAGLLSSDGSDYRPSFGNRLTNSSESGHLRPQLRDKAIMRRIMNRALHWIAGPRPPSRMTVKHYRWWPFSRAEATWSQITHKIAWKDPQRSRRRGSISANPTSRAGSDHRSEDFDGPESDPDGLLPEHQGFRSRKKDSLWQHATRRDWGLNRLHWLILFVAYVAWVLGFSFLVSSLWYDSKVTSEDGVTSSPVFFGCTSTYWLRNGLCGLNGQDCEPFSMNKSMTFRCPSDCQGTTLLNPRTVGREQINYVPLVVGGADAQGTFRSDSFICASAIHAGIFQASKGGCGSLSLVGAYTNYQASLSNELESVPFDSAFPSSFRLAHLETAHDCTDRRIDVYILNVIMTAAIGFFLRPKRIVWFWTLACVGFWHINMVSEPRDFPPPVGEAIGDFLPFLFVSYTIYRLSFRSIWLAFENFPIEREVWTLAFWWIGIMMNAVFAKVPIQRLVAHDIRQQPGSMTALIIIAIVVLIIAVNQFRVIRSVGKLPKYLFWYLIGATLVGLAACVPGETLRLHHYIIALVLLPACAFPTRLSLIYASFLYGMFTNGVARWGFDGLLEDNAVVQGDATGGTGIPSFLTNPTTWKGAGSFGDGIVRWKPIPEDQKASWDSFSLLIDDVLRFQGEGTSFNLTTLPDQFHSNSGSVDASTSAALNSSMMDGPHYLRLAYSRNGSPGDYTKAAIAFFNGTWIDAPPGRT</sequence>
<evidence type="ECO:0000313" key="2">
    <source>
        <dbReference type="Proteomes" id="UP000245626"/>
    </source>
</evidence>
<name>A0ACD0NWB9_9BASI</name>
<dbReference type="Proteomes" id="UP000245626">
    <property type="component" value="Unassembled WGS sequence"/>
</dbReference>
<reference evidence="1 2" key="1">
    <citation type="journal article" date="2018" name="Mol. Biol. Evol.">
        <title>Broad Genomic Sampling Reveals a Smut Pathogenic Ancestry of the Fungal Clade Ustilaginomycotina.</title>
        <authorList>
            <person name="Kijpornyongpan T."/>
            <person name="Mondo S.J."/>
            <person name="Barry K."/>
            <person name="Sandor L."/>
            <person name="Lee J."/>
            <person name="Lipzen A."/>
            <person name="Pangilinan J."/>
            <person name="LaButti K."/>
            <person name="Hainaut M."/>
            <person name="Henrissat B."/>
            <person name="Grigoriev I.V."/>
            <person name="Spatafora J.W."/>
            <person name="Aime M.C."/>
        </authorList>
    </citation>
    <scope>NUCLEOTIDE SEQUENCE [LARGE SCALE GENOMIC DNA]</scope>
    <source>
        <strain evidence="1 2">SA 807</strain>
    </source>
</reference>
<accession>A0ACD0NWB9</accession>
<protein>
    <submittedName>
        <fullName evidence="1">Uncharacterized protein</fullName>
    </submittedName>
</protein>
<proteinExistence type="predicted"/>
<keyword evidence="2" id="KW-1185">Reference proteome</keyword>
<evidence type="ECO:0000313" key="1">
    <source>
        <dbReference type="EMBL" id="PWN50120.1"/>
    </source>
</evidence>